<sequence length="131" mass="14287">MMDGLTGGSFTVVDERAPDEISEVSRLYLNGRLAATFRLTLNHTLDETTLPVPVGRTEVPYALCGEITLLRNGRPVTHTVSSEGMLHHPDGQHYEAVGDNDFRDFFLVSYDDPSAADHKPGQSSLCVSPNA</sequence>
<protein>
    <recommendedName>
        <fullName evidence="3">Cupin domain-containing protein</fullName>
    </recommendedName>
</protein>
<reference evidence="1 2" key="1">
    <citation type="submission" date="2019-03" db="EMBL/GenBank/DDBJ databases">
        <title>The complete genome sequence of Neokomagataea sp. Jb2 NBRC113641.</title>
        <authorList>
            <person name="Chua K.-O."/>
            <person name="Chan K.-G."/>
            <person name="See-Too W.-S."/>
        </authorList>
    </citation>
    <scope>NUCLEOTIDE SEQUENCE [LARGE SCALE GENOMIC DNA]</scope>
    <source>
        <strain evidence="1 2">Jb2</strain>
    </source>
</reference>
<evidence type="ECO:0008006" key="3">
    <source>
        <dbReference type="Google" id="ProtNLM"/>
    </source>
</evidence>
<dbReference type="Proteomes" id="UP000315037">
    <property type="component" value="Unassembled WGS sequence"/>
</dbReference>
<dbReference type="OrthoDB" id="7271334at2"/>
<comment type="caution">
    <text evidence="1">The sequence shown here is derived from an EMBL/GenBank/DDBJ whole genome shotgun (WGS) entry which is preliminary data.</text>
</comment>
<gene>
    <name evidence="1" type="ORF">E3202_01940</name>
</gene>
<evidence type="ECO:0000313" key="1">
    <source>
        <dbReference type="EMBL" id="TPW36166.1"/>
    </source>
</evidence>
<accession>A0A506US39</accession>
<dbReference type="AlphaFoldDB" id="A0A506US39"/>
<organism evidence="1 2">
    <name type="scientific">Oecophyllibacter saccharovorans</name>
    <dbReference type="NCBI Taxonomy" id="2558360"/>
    <lineage>
        <taxon>Bacteria</taxon>
        <taxon>Pseudomonadati</taxon>
        <taxon>Pseudomonadota</taxon>
        <taxon>Alphaproteobacteria</taxon>
        <taxon>Acetobacterales</taxon>
        <taxon>Acetobacteraceae</taxon>
        <taxon>Oecophyllibacter</taxon>
    </lineage>
</organism>
<dbReference type="EMBL" id="SORZ01000001">
    <property type="protein sequence ID" value="TPW36166.1"/>
    <property type="molecule type" value="Genomic_DNA"/>
</dbReference>
<proteinExistence type="predicted"/>
<keyword evidence="2" id="KW-1185">Reference proteome</keyword>
<name>A0A506US39_9PROT</name>
<evidence type="ECO:0000313" key="2">
    <source>
        <dbReference type="Proteomes" id="UP000315037"/>
    </source>
</evidence>